<keyword evidence="3 4" id="KW-0808">Transferase</keyword>
<dbReference type="SUPFAM" id="SSF53383">
    <property type="entry name" value="PLP-dependent transferases"/>
    <property type="match status" value="1"/>
</dbReference>
<dbReference type="RefSeq" id="WP_120241959.1">
    <property type="nucleotide sequence ID" value="NZ_CANNEC010000019.1"/>
</dbReference>
<dbReference type="InterPro" id="IPR015421">
    <property type="entry name" value="PyrdxlP-dep_Trfase_major"/>
</dbReference>
<dbReference type="InterPro" id="IPR050881">
    <property type="entry name" value="LL-DAP_aminotransferase"/>
</dbReference>
<dbReference type="PANTHER" id="PTHR42832">
    <property type="entry name" value="AMINO ACID AMINOTRANSFERASE"/>
    <property type="match status" value="1"/>
</dbReference>
<dbReference type="CDD" id="cd00609">
    <property type="entry name" value="AAT_like"/>
    <property type="match status" value="1"/>
</dbReference>
<accession>A0A419WF61</accession>
<dbReference type="InterPro" id="IPR015422">
    <property type="entry name" value="PyrdxlP-dep_Trfase_small"/>
</dbReference>
<evidence type="ECO:0000256" key="2">
    <source>
        <dbReference type="ARBA" id="ARBA00022576"/>
    </source>
</evidence>
<gene>
    <name evidence="6" type="ORF">BXY64_4293</name>
</gene>
<dbReference type="OrthoDB" id="9802328at2"/>
<comment type="similarity">
    <text evidence="4">Belongs to the class-I pyridoxal-phosphate-dependent aminotransferase family.</text>
</comment>
<feature type="domain" description="Aminotransferase class I/classII large" evidence="5">
    <location>
        <begin position="32"/>
        <end position="381"/>
    </location>
</feature>
<organism evidence="6 7">
    <name type="scientific">Marinifilum flexuosum</name>
    <dbReference type="NCBI Taxonomy" id="1117708"/>
    <lineage>
        <taxon>Bacteria</taxon>
        <taxon>Pseudomonadati</taxon>
        <taxon>Bacteroidota</taxon>
        <taxon>Bacteroidia</taxon>
        <taxon>Marinilabiliales</taxon>
        <taxon>Marinifilaceae</taxon>
    </lineage>
</organism>
<dbReference type="GO" id="GO:0008483">
    <property type="term" value="F:transaminase activity"/>
    <property type="evidence" value="ECO:0007669"/>
    <property type="project" value="UniProtKB-KW"/>
</dbReference>
<keyword evidence="7" id="KW-1185">Reference proteome</keyword>
<comment type="caution">
    <text evidence="6">The sequence shown here is derived from an EMBL/GenBank/DDBJ whole genome shotgun (WGS) entry which is preliminary data.</text>
</comment>
<evidence type="ECO:0000313" key="7">
    <source>
        <dbReference type="Proteomes" id="UP000284531"/>
    </source>
</evidence>
<dbReference type="GO" id="GO:0030170">
    <property type="term" value="F:pyridoxal phosphate binding"/>
    <property type="evidence" value="ECO:0007669"/>
    <property type="project" value="InterPro"/>
</dbReference>
<evidence type="ECO:0000256" key="1">
    <source>
        <dbReference type="ARBA" id="ARBA00001933"/>
    </source>
</evidence>
<dbReference type="Pfam" id="PF00155">
    <property type="entry name" value="Aminotran_1_2"/>
    <property type="match status" value="1"/>
</dbReference>
<dbReference type="Gene3D" id="3.90.1150.10">
    <property type="entry name" value="Aspartate Aminotransferase, domain 1"/>
    <property type="match status" value="1"/>
</dbReference>
<name>A0A419WF61_9BACT</name>
<reference evidence="6 7" key="1">
    <citation type="submission" date="2018-09" db="EMBL/GenBank/DDBJ databases">
        <title>Genomic Encyclopedia of Archaeal and Bacterial Type Strains, Phase II (KMG-II): from individual species to whole genera.</title>
        <authorList>
            <person name="Goeker M."/>
        </authorList>
    </citation>
    <scope>NUCLEOTIDE SEQUENCE [LARGE SCALE GENOMIC DNA]</scope>
    <source>
        <strain evidence="6 7">DSM 21950</strain>
    </source>
</reference>
<dbReference type="EMBL" id="RAPQ01000015">
    <property type="protein sequence ID" value="RKD94130.1"/>
    <property type="molecule type" value="Genomic_DNA"/>
</dbReference>
<dbReference type="InterPro" id="IPR015424">
    <property type="entry name" value="PyrdxlP-dep_Trfase"/>
</dbReference>
<proteinExistence type="inferred from homology"/>
<comment type="cofactor">
    <cofactor evidence="1 4">
        <name>pyridoxal 5'-phosphate</name>
        <dbReference type="ChEBI" id="CHEBI:597326"/>
    </cofactor>
</comment>
<sequence length="387" mass="44081">MIQPANRTQVIKEYYFSVKLKEIARMNEGEVKVLNLGIGDPDMTPSEDTWNSLKEACIHPKSHGYQSYQGIPALRQGFSNWYKTYFDVDINPDSEVLPLMGSKEGIMITSLAYLNEGDEVLIPDPSYPTYKSVTNLLGGKIISYPLCEEQNWQPDLDELEKRDLSKVKIMWINYPHMPTGARASKDLLKKIVTFGRKHKILIVNDNPYSFILNDQPMSIMSIEGAKDCCLELNSLSKSHNMPGWRVGMICGSKELLEPVLKVKTNMDSGMFYPVQQAAIKALSHDKSWYESINQVYKTRRELVFSLMKLINCKPSQDQSGMFVWASIPGQYKDCYELSDEILKQAKVFITPGGIFGEQGKRYIRISLCSSESVINEAIQRIEKSRKK</sequence>
<dbReference type="Proteomes" id="UP000284531">
    <property type="component" value="Unassembled WGS sequence"/>
</dbReference>
<keyword evidence="2 4" id="KW-0032">Aminotransferase</keyword>
<evidence type="ECO:0000256" key="4">
    <source>
        <dbReference type="RuleBase" id="RU000481"/>
    </source>
</evidence>
<dbReference type="InterPro" id="IPR004839">
    <property type="entry name" value="Aminotransferase_I/II_large"/>
</dbReference>
<dbReference type="PROSITE" id="PS00105">
    <property type="entry name" value="AA_TRANSFER_CLASS_1"/>
    <property type="match status" value="1"/>
</dbReference>
<dbReference type="Gene3D" id="3.40.640.10">
    <property type="entry name" value="Type I PLP-dependent aspartate aminotransferase-like (Major domain)"/>
    <property type="match status" value="1"/>
</dbReference>
<dbReference type="AlphaFoldDB" id="A0A419WF61"/>
<dbReference type="PANTHER" id="PTHR42832:SF3">
    <property type="entry name" value="L-GLUTAMINE--4-(METHYLSULFANYL)-2-OXOBUTANOATE AMINOTRANSFERASE"/>
    <property type="match status" value="1"/>
</dbReference>
<dbReference type="EC" id="2.6.1.-" evidence="4"/>
<dbReference type="InterPro" id="IPR004838">
    <property type="entry name" value="NHTrfase_class1_PyrdxlP-BS"/>
</dbReference>
<evidence type="ECO:0000313" key="6">
    <source>
        <dbReference type="EMBL" id="RKD94130.1"/>
    </source>
</evidence>
<protein>
    <recommendedName>
        <fullName evidence="4">Aminotransferase</fullName>
        <ecNumber evidence="4">2.6.1.-</ecNumber>
    </recommendedName>
</protein>
<evidence type="ECO:0000259" key="5">
    <source>
        <dbReference type="Pfam" id="PF00155"/>
    </source>
</evidence>
<evidence type="ECO:0000256" key="3">
    <source>
        <dbReference type="ARBA" id="ARBA00022679"/>
    </source>
</evidence>